<evidence type="ECO:0000259" key="2">
    <source>
        <dbReference type="Pfam" id="PF03732"/>
    </source>
</evidence>
<sequence>VTTRRRPAAHHHFPLHRRTPLSPCTATPSATSPLPRTTIHKSTATATTTAATAATAFPAAAAAVAGCGWQIGHHRRGGAYKSFDSCLYFPCVVSVCARVDRFKRAFHGNVRRRGHQSRIPTTRGHEEPYAHLREFFSIADMYQVNNTTKDGVRLRLFPFSLKDQAKAWFTSLEPGSIHSWSEMQSAFLDEFYSISKTVAIRNKIKSFCQILGDQFHEAFSRLKELLRTCPHHDVPKWELVKVFYDGLDYHNQQFVMEISGDTFFSRPMEEE</sequence>
<dbReference type="EMBL" id="BKCJ010007433">
    <property type="protein sequence ID" value="GEU77237.1"/>
    <property type="molecule type" value="Genomic_DNA"/>
</dbReference>
<dbReference type="InterPro" id="IPR005162">
    <property type="entry name" value="Retrotrans_gag_dom"/>
</dbReference>
<dbReference type="PANTHER" id="PTHR33223">
    <property type="entry name" value="CCHC-TYPE DOMAIN-CONTAINING PROTEIN"/>
    <property type="match status" value="1"/>
</dbReference>
<dbReference type="PANTHER" id="PTHR33223:SF11">
    <property type="entry name" value="ELEMENT PROTEIN, PUTATIVE-RELATED"/>
    <property type="match status" value="1"/>
</dbReference>
<protein>
    <recommendedName>
        <fullName evidence="2">Retrotransposon gag domain-containing protein</fullName>
    </recommendedName>
</protein>
<feature type="compositionally biased region" description="Polar residues" evidence="1">
    <location>
        <begin position="22"/>
        <end position="35"/>
    </location>
</feature>
<organism evidence="3">
    <name type="scientific">Tanacetum cinerariifolium</name>
    <name type="common">Dalmatian daisy</name>
    <name type="synonym">Chrysanthemum cinerariifolium</name>
    <dbReference type="NCBI Taxonomy" id="118510"/>
    <lineage>
        <taxon>Eukaryota</taxon>
        <taxon>Viridiplantae</taxon>
        <taxon>Streptophyta</taxon>
        <taxon>Embryophyta</taxon>
        <taxon>Tracheophyta</taxon>
        <taxon>Spermatophyta</taxon>
        <taxon>Magnoliopsida</taxon>
        <taxon>eudicotyledons</taxon>
        <taxon>Gunneridae</taxon>
        <taxon>Pentapetalae</taxon>
        <taxon>asterids</taxon>
        <taxon>campanulids</taxon>
        <taxon>Asterales</taxon>
        <taxon>Asteraceae</taxon>
        <taxon>Asteroideae</taxon>
        <taxon>Anthemideae</taxon>
        <taxon>Anthemidinae</taxon>
        <taxon>Tanacetum</taxon>
    </lineage>
</organism>
<name>A0A6L2MVI3_TANCI</name>
<feature type="domain" description="Retrotransposon gag" evidence="2">
    <location>
        <begin position="155"/>
        <end position="248"/>
    </location>
</feature>
<accession>A0A6L2MVI3</accession>
<evidence type="ECO:0000313" key="3">
    <source>
        <dbReference type="EMBL" id="GEU77237.1"/>
    </source>
</evidence>
<proteinExistence type="predicted"/>
<evidence type="ECO:0000256" key="1">
    <source>
        <dbReference type="SAM" id="MobiDB-lite"/>
    </source>
</evidence>
<dbReference type="AlphaFoldDB" id="A0A6L2MVI3"/>
<feature type="compositionally biased region" description="Basic residues" evidence="1">
    <location>
        <begin position="1"/>
        <end position="19"/>
    </location>
</feature>
<comment type="caution">
    <text evidence="3">The sequence shown here is derived from an EMBL/GenBank/DDBJ whole genome shotgun (WGS) entry which is preliminary data.</text>
</comment>
<feature type="region of interest" description="Disordered" evidence="1">
    <location>
        <begin position="1"/>
        <end position="37"/>
    </location>
</feature>
<reference evidence="3" key="1">
    <citation type="journal article" date="2019" name="Sci. Rep.">
        <title>Draft genome of Tanacetum cinerariifolium, the natural source of mosquito coil.</title>
        <authorList>
            <person name="Yamashiro T."/>
            <person name="Shiraishi A."/>
            <person name="Satake H."/>
            <person name="Nakayama K."/>
        </authorList>
    </citation>
    <scope>NUCLEOTIDE SEQUENCE</scope>
</reference>
<gene>
    <name evidence="3" type="ORF">Tci_049215</name>
</gene>
<dbReference type="Pfam" id="PF03732">
    <property type="entry name" value="Retrotrans_gag"/>
    <property type="match status" value="1"/>
</dbReference>
<feature type="non-terminal residue" evidence="3">
    <location>
        <position position="1"/>
    </location>
</feature>